<evidence type="ECO:0000313" key="3">
    <source>
        <dbReference type="EMBL" id="UVI30768.1"/>
    </source>
</evidence>
<sequence>MKNKLMIAVAAAVLMLGILSGCGSGGAGGQGQDPAAVKIELVSDPSPASVKQNTKLIAEITGLITEKDANVQFDVRRENNEGLPEFLETKAEGKGRYTAETTFDKPGEYAIYIHLYQGELHITKKRPLTVQ</sequence>
<protein>
    <submittedName>
        <fullName evidence="3">FixH family protein</fullName>
    </submittedName>
</protein>
<organism evidence="3 4">
    <name type="scientific">Paenibacillus spongiae</name>
    <dbReference type="NCBI Taxonomy" id="2909671"/>
    <lineage>
        <taxon>Bacteria</taxon>
        <taxon>Bacillati</taxon>
        <taxon>Bacillota</taxon>
        <taxon>Bacilli</taxon>
        <taxon>Bacillales</taxon>
        <taxon>Paenibacillaceae</taxon>
        <taxon>Paenibacillus</taxon>
    </lineage>
</organism>
<dbReference type="InterPro" id="IPR032693">
    <property type="entry name" value="YtkA-like_dom"/>
</dbReference>
<evidence type="ECO:0000259" key="2">
    <source>
        <dbReference type="Pfam" id="PF13115"/>
    </source>
</evidence>
<evidence type="ECO:0000256" key="1">
    <source>
        <dbReference type="SAM" id="SignalP"/>
    </source>
</evidence>
<accession>A0ABY5SDK4</accession>
<evidence type="ECO:0000313" key="4">
    <source>
        <dbReference type="Proteomes" id="UP001057877"/>
    </source>
</evidence>
<dbReference type="RefSeq" id="WP_258386833.1">
    <property type="nucleotide sequence ID" value="NZ_CP091430.1"/>
</dbReference>
<proteinExistence type="predicted"/>
<dbReference type="Pfam" id="PF13115">
    <property type="entry name" value="YtkA"/>
    <property type="match status" value="1"/>
</dbReference>
<keyword evidence="1" id="KW-0732">Signal</keyword>
<dbReference type="Proteomes" id="UP001057877">
    <property type="component" value="Chromosome"/>
</dbReference>
<reference evidence="3" key="1">
    <citation type="submission" date="2022-01" db="EMBL/GenBank/DDBJ databases">
        <title>Paenibacillus spongiae sp. nov., isolated from marine sponge.</title>
        <authorList>
            <person name="Li Z."/>
            <person name="Zhang M."/>
        </authorList>
    </citation>
    <scope>NUCLEOTIDE SEQUENCE</scope>
    <source>
        <strain evidence="3">PHS-Z3</strain>
    </source>
</reference>
<feature type="chain" id="PRO_5046289224" evidence="1">
    <location>
        <begin position="28"/>
        <end position="131"/>
    </location>
</feature>
<feature type="signal peptide" evidence="1">
    <location>
        <begin position="1"/>
        <end position="27"/>
    </location>
</feature>
<gene>
    <name evidence="3" type="ORF">L1F29_02490</name>
</gene>
<name>A0ABY5SDK4_9BACL</name>
<dbReference type="EMBL" id="CP091430">
    <property type="protein sequence ID" value="UVI30768.1"/>
    <property type="molecule type" value="Genomic_DNA"/>
</dbReference>
<keyword evidence="4" id="KW-1185">Reference proteome</keyword>
<dbReference type="PROSITE" id="PS51257">
    <property type="entry name" value="PROKAR_LIPOPROTEIN"/>
    <property type="match status" value="1"/>
</dbReference>
<feature type="domain" description="YtkA-like" evidence="2">
    <location>
        <begin position="35"/>
        <end position="114"/>
    </location>
</feature>